<dbReference type="AlphaFoldDB" id="A0A1V8SCT9"/>
<dbReference type="InterPro" id="IPR011009">
    <property type="entry name" value="Kinase-like_dom_sf"/>
</dbReference>
<feature type="compositionally biased region" description="Basic and acidic residues" evidence="1">
    <location>
        <begin position="97"/>
        <end position="111"/>
    </location>
</feature>
<feature type="region of interest" description="Disordered" evidence="1">
    <location>
        <begin position="383"/>
        <end position="458"/>
    </location>
</feature>
<feature type="region of interest" description="Disordered" evidence="1">
    <location>
        <begin position="78"/>
        <end position="111"/>
    </location>
</feature>
<dbReference type="SUPFAM" id="SSF56112">
    <property type="entry name" value="Protein kinase-like (PK-like)"/>
    <property type="match status" value="1"/>
</dbReference>
<dbReference type="InParanoid" id="A0A1V8SCT9"/>
<gene>
    <name evidence="2" type="ORF">B0A48_16968</name>
</gene>
<evidence type="ECO:0000313" key="2">
    <source>
        <dbReference type="EMBL" id="OQN96994.1"/>
    </source>
</evidence>
<dbReference type="EMBL" id="NAJO01000059">
    <property type="protein sequence ID" value="OQN96994.1"/>
    <property type="molecule type" value="Genomic_DNA"/>
</dbReference>
<evidence type="ECO:0000256" key="1">
    <source>
        <dbReference type="SAM" id="MobiDB-lite"/>
    </source>
</evidence>
<name>A0A1V8SCT9_9PEZI</name>
<organism evidence="2 3">
    <name type="scientific">Cryoendolithus antarcticus</name>
    <dbReference type="NCBI Taxonomy" id="1507870"/>
    <lineage>
        <taxon>Eukaryota</taxon>
        <taxon>Fungi</taxon>
        <taxon>Dikarya</taxon>
        <taxon>Ascomycota</taxon>
        <taxon>Pezizomycotina</taxon>
        <taxon>Dothideomycetes</taxon>
        <taxon>Dothideomycetidae</taxon>
        <taxon>Cladosporiales</taxon>
        <taxon>Cladosporiaceae</taxon>
        <taxon>Cryoendolithus</taxon>
    </lineage>
</organism>
<dbReference type="Gene3D" id="1.10.510.10">
    <property type="entry name" value="Transferase(Phosphotransferase) domain 1"/>
    <property type="match status" value="1"/>
</dbReference>
<evidence type="ECO:0000313" key="3">
    <source>
        <dbReference type="Proteomes" id="UP000192596"/>
    </source>
</evidence>
<sequence length="508" mass="56383">MSSSSVDAEQADLHVLDFFLDDVGSCALTAYSDLMHQRFHIIADVGKFRHSQKPAGISICEQYGQLVEACLNQENRSLSQPISERDSAVDVAGPDDADARTTKSRSSHEDAKDAIHEWMLAPLARGRDKTAASNYKPTVQEYYDADTRFFDLEIANSDHLIATELEATTDLKRRMAKLNPEISIPKYIRDLNYFWYSASDLEVLDGSSSPPPYHPTRVRVKSTGETFFFKAAVEEAPKVTKREITMLHRLAQPDIKDQVLAPQLVGLVGSGTSSTKALGFLQSEIADPVPLTSKLDVKVPQADRDRWAEEAERMKNVLHEHNLVWGDAKADNFIVDREGKLWLIDMGGSYTDGWIDPELADTAEGDDQGVEKVVNALHDPVNNTMSEEEDSQSATQVKEHSASPRPSKRKAIDVVGPVDTLSKRRKQDEDTDSDAETDIDSISDESSPGPATPARKTAAETDEQLYCLYASDPGWVVELKARRGLMAFFAWYYTAGKTPRARLMASIV</sequence>
<comment type="caution">
    <text evidence="2">The sequence shown here is derived from an EMBL/GenBank/DDBJ whole genome shotgun (WGS) entry which is preliminary data.</text>
</comment>
<proteinExistence type="predicted"/>
<keyword evidence="3" id="KW-1185">Reference proteome</keyword>
<dbReference type="STRING" id="1507870.A0A1V8SCT9"/>
<accession>A0A1V8SCT9</accession>
<protein>
    <recommendedName>
        <fullName evidence="4">Protein kinase domain-containing protein</fullName>
    </recommendedName>
</protein>
<feature type="compositionally biased region" description="Acidic residues" evidence="1">
    <location>
        <begin position="429"/>
        <end position="443"/>
    </location>
</feature>
<dbReference type="Proteomes" id="UP000192596">
    <property type="component" value="Unassembled WGS sequence"/>
</dbReference>
<evidence type="ECO:0008006" key="4">
    <source>
        <dbReference type="Google" id="ProtNLM"/>
    </source>
</evidence>
<reference evidence="3" key="1">
    <citation type="submission" date="2017-03" db="EMBL/GenBank/DDBJ databases">
        <title>Genomes of endolithic fungi from Antarctica.</title>
        <authorList>
            <person name="Coleine C."/>
            <person name="Masonjones S."/>
            <person name="Stajich J.E."/>
        </authorList>
    </citation>
    <scope>NUCLEOTIDE SEQUENCE [LARGE SCALE GENOMIC DNA]</scope>
    <source>
        <strain evidence="3">CCFEE 5527</strain>
    </source>
</reference>
<dbReference type="OrthoDB" id="4062651at2759"/>